<evidence type="ECO:0000313" key="2">
    <source>
        <dbReference type="EMBL" id="MFC7279690.1"/>
    </source>
</evidence>
<organism evidence="2 3">
    <name type="scientific">Paractinoplanes rhizophilus</name>
    <dbReference type="NCBI Taxonomy" id="1416877"/>
    <lineage>
        <taxon>Bacteria</taxon>
        <taxon>Bacillati</taxon>
        <taxon>Actinomycetota</taxon>
        <taxon>Actinomycetes</taxon>
        <taxon>Micromonosporales</taxon>
        <taxon>Micromonosporaceae</taxon>
        <taxon>Paractinoplanes</taxon>
    </lineage>
</organism>
<reference evidence="3" key="1">
    <citation type="journal article" date="2019" name="Int. J. Syst. Evol. Microbiol.">
        <title>The Global Catalogue of Microorganisms (GCM) 10K type strain sequencing project: providing services to taxonomists for standard genome sequencing and annotation.</title>
        <authorList>
            <consortium name="The Broad Institute Genomics Platform"/>
            <consortium name="The Broad Institute Genome Sequencing Center for Infectious Disease"/>
            <person name="Wu L."/>
            <person name="Ma J."/>
        </authorList>
    </citation>
    <scope>NUCLEOTIDE SEQUENCE [LARGE SCALE GENOMIC DNA]</scope>
    <source>
        <strain evidence="3">XZYJT-10</strain>
    </source>
</reference>
<feature type="compositionally biased region" description="Polar residues" evidence="1">
    <location>
        <begin position="586"/>
        <end position="597"/>
    </location>
</feature>
<proteinExistence type="predicted"/>
<gene>
    <name evidence="2" type="ORF">ACFQS1_37515</name>
</gene>
<dbReference type="Proteomes" id="UP001596548">
    <property type="component" value="Unassembled WGS sequence"/>
</dbReference>
<evidence type="ECO:0000313" key="3">
    <source>
        <dbReference type="Proteomes" id="UP001596548"/>
    </source>
</evidence>
<comment type="caution">
    <text evidence="2">The sequence shown here is derived from an EMBL/GenBank/DDBJ whole genome shotgun (WGS) entry which is preliminary data.</text>
</comment>
<dbReference type="RefSeq" id="WP_378977252.1">
    <property type="nucleotide sequence ID" value="NZ_JBHTBJ010000057.1"/>
</dbReference>
<protein>
    <submittedName>
        <fullName evidence="2">Uncharacterized protein</fullName>
    </submittedName>
</protein>
<keyword evidence="3" id="KW-1185">Reference proteome</keyword>
<feature type="region of interest" description="Disordered" evidence="1">
    <location>
        <begin position="570"/>
        <end position="597"/>
    </location>
</feature>
<evidence type="ECO:0000256" key="1">
    <source>
        <dbReference type="SAM" id="MobiDB-lite"/>
    </source>
</evidence>
<name>A0ABW2I4C9_9ACTN</name>
<accession>A0ABW2I4C9</accession>
<dbReference type="EMBL" id="JBHTBJ010000057">
    <property type="protein sequence ID" value="MFC7279690.1"/>
    <property type="molecule type" value="Genomic_DNA"/>
</dbReference>
<sequence length="597" mass="67407">MTDRVHTGSRERQRYFDVEPRPQRITEGGIVLLVGKPPGDLHGEYQATWRVEGPVVLTDAQARIALLGAATVPQNNIIFDDTKPPIEIRATLDTTGLSVGSWTVFLELEPVGTGIERPAACGESDPIEIAQPPLAAGDDVSVTLRRPTPPPTDDQTLWVAIRNSTNALGYDRYVDFVDRVGCQERGSWDGFRGGHSRSHIALPFPGVERYRLLKATTEAFVMIYCRTFREVFRNVDVAEESARLDRTVDVAELEREFRRYLVDVPDGRGGELDVLPYLGIIRRKLGDVAVVGRDDDHERTDLCFGILAEKLTRPVLIELIWSYWMERAGLVRTLDAINWRFQNRPPAYPGRDPLASMEVEPLRPLSSLLWGIQRDQGHLLTAEQRNLEYAHAYGTQIAQPSRRVADNRNRFMAAFHNLLSECLDFYEQSDNTVIIPNAFNVLNGLKETHLLLTQGAANLYGEMPSATRQEMLMQQYLLGRPEVREFLPSRIMVDLPEGWMDAVDVMNRIQGWSDVSAMHYRDLAVFGEQLLLSIRFGEWPGVSNADQAAHWATYFRQEVQQYCHSLGAVQGHAPRRSPARPANGYATRQPSYQAFRG</sequence>